<proteinExistence type="predicted"/>
<protein>
    <recommendedName>
        <fullName evidence="3">N-acetyltransferase domain-containing protein</fullName>
    </recommendedName>
</protein>
<keyword evidence="2" id="KW-1185">Reference proteome</keyword>
<evidence type="ECO:0008006" key="3">
    <source>
        <dbReference type="Google" id="ProtNLM"/>
    </source>
</evidence>
<dbReference type="RefSeq" id="WP_189072686.1">
    <property type="nucleotide sequence ID" value="NZ_BMQN01000002.1"/>
</dbReference>
<reference evidence="2" key="1">
    <citation type="journal article" date="2019" name="Int. J. Syst. Evol. Microbiol.">
        <title>The Global Catalogue of Microorganisms (GCM) 10K type strain sequencing project: providing services to taxonomists for standard genome sequencing and annotation.</title>
        <authorList>
            <consortium name="The Broad Institute Genomics Platform"/>
            <consortium name="The Broad Institute Genome Sequencing Center for Infectious Disease"/>
            <person name="Wu L."/>
            <person name="Ma J."/>
        </authorList>
    </citation>
    <scope>NUCLEOTIDE SEQUENCE [LARGE SCALE GENOMIC DNA]</scope>
    <source>
        <strain evidence="2">JCM 31405</strain>
    </source>
</reference>
<dbReference type="SUPFAM" id="SSF55729">
    <property type="entry name" value="Acyl-CoA N-acyltransferases (Nat)"/>
    <property type="match status" value="1"/>
</dbReference>
<dbReference type="Proteomes" id="UP000644548">
    <property type="component" value="Unassembled WGS sequence"/>
</dbReference>
<evidence type="ECO:0000313" key="2">
    <source>
        <dbReference type="Proteomes" id="UP000644548"/>
    </source>
</evidence>
<organism evidence="1 2">
    <name type="scientific">Deinococcus sedimenti</name>
    <dbReference type="NCBI Taxonomy" id="1867090"/>
    <lineage>
        <taxon>Bacteria</taxon>
        <taxon>Thermotogati</taxon>
        <taxon>Deinococcota</taxon>
        <taxon>Deinococci</taxon>
        <taxon>Deinococcales</taxon>
        <taxon>Deinococcaceae</taxon>
        <taxon>Deinococcus</taxon>
    </lineage>
</organism>
<gene>
    <name evidence="1" type="ORF">GCM10008960_16820</name>
</gene>
<dbReference type="EMBL" id="BMQN01000002">
    <property type="protein sequence ID" value="GGR90338.1"/>
    <property type="molecule type" value="Genomic_DNA"/>
</dbReference>
<dbReference type="Gene3D" id="3.40.630.30">
    <property type="match status" value="1"/>
</dbReference>
<sequence>MTTATPTPPDLALPTLADLLGCGADDLRPLLPQLVSAWTAADGTGVIALRRTPRADLEVLGGAHPGPRQAQVALTLLRAASASGTLLSAYADDALLPGEALRRLGWRQAGQFTDWRGSLPTPDAPIPEGVRILPLAAVPDRTVRRQAQATYADRLGHTLVGDAVLIPGAHGSDDTVGHVALDASGQGVGVCRAWLDGDTLTIGSPGVHPALRHTTLRHALLRATCDAARERGARHLIMQAWGDTPAETQADATLGLTAATVTPIHLSR</sequence>
<accession>A0ABQ2S471</accession>
<name>A0ABQ2S471_9DEIO</name>
<comment type="caution">
    <text evidence="1">The sequence shown here is derived from an EMBL/GenBank/DDBJ whole genome shotgun (WGS) entry which is preliminary data.</text>
</comment>
<dbReference type="InterPro" id="IPR016181">
    <property type="entry name" value="Acyl_CoA_acyltransferase"/>
</dbReference>
<evidence type="ECO:0000313" key="1">
    <source>
        <dbReference type="EMBL" id="GGR90338.1"/>
    </source>
</evidence>